<reference evidence="1" key="1">
    <citation type="submission" date="2019-12" db="EMBL/GenBank/DDBJ databases">
        <title>An insight into the sialome of adult female Ixodes ricinus ticks feeding for 6 days.</title>
        <authorList>
            <person name="Perner J."/>
            <person name="Ribeiro J.M.C."/>
        </authorList>
    </citation>
    <scope>NUCLEOTIDE SEQUENCE</scope>
    <source>
        <strain evidence="1">Semi-engorged</strain>
        <tissue evidence="1">Salivary glands</tissue>
    </source>
</reference>
<evidence type="ECO:0000313" key="1">
    <source>
        <dbReference type="EMBL" id="MXU93247.1"/>
    </source>
</evidence>
<organism evidence="1">
    <name type="scientific">Ixodes ricinus</name>
    <name type="common">Common tick</name>
    <name type="synonym">Acarus ricinus</name>
    <dbReference type="NCBI Taxonomy" id="34613"/>
    <lineage>
        <taxon>Eukaryota</taxon>
        <taxon>Metazoa</taxon>
        <taxon>Ecdysozoa</taxon>
        <taxon>Arthropoda</taxon>
        <taxon>Chelicerata</taxon>
        <taxon>Arachnida</taxon>
        <taxon>Acari</taxon>
        <taxon>Parasitiformes</taxon>
        <taxon>Ixodida</taxon>
        <taxon>Ixodoidea</taxon>
        <taxon>Ixodidae</taxon>
        <taxon>Ixodinae</taxon>
        <taxon>Ixodes</taxon>
    </lineage>
</organism>
<dbReference type="EMBL" id="GIFC01011164">
    <property type="protein sequence ID" value="MXU93247.1"/>
    <property type="molecule type" value="Transcribed_RNA"/>
</dbReference>
<protein>
    <submittedName>
        <fullName evidence="1">Uncharacterized protein</fullName>
    </submittedName>
</protein>
<accession>A0A6B0UU02</accession>
<proteinExistence type="predicted"/>
<name>A0A6B0UU02_IXORI</name>
<sequence>MAMLCSMASMAISSSRSESTASSWQDVASCSSEIIISRGSGGSCFTCGIGPPLSSCSMASSEARPDVKLTWSTFACTQLLDTKVPHAGDTPAWLLPSPEVSAPPFHRLCSRIWSSLGKSVHVCPLRNRLRPLRRSTSSCLRTL</sequence>
<dbReference type="AlphaFoldDB" id="A0A6B0UU02"/>